<dbReference type="InterPro" id="IPR036380">
    <property type="entry name" value="Isochorismatase-like_sf"/>
</dbReference>
<comment type="similarity">
    <text evidence="1">Belongs to the isochorismatase family.</text>
</comment>
<dbReference type="Pfam" id="PF00857">
    <property type="entry name" value="Isochorismatase"/>
    <property type="match status" value="1"/>
</dbReference>
<dbReference type="PANTHER" id="PTHR14119">
    <property type="entry name" value="HYDROLASE"/>
    <property type="match status" value="1"/>
</dbReference>
<reference evidence="4" key="1">
    <citation type="submission" date="2025-08" db="UniProtKB">
        <authorList>
            <consortium name="RefSeq"/>
        </authorList>
    </citation>
    <scope>IDENTIFICATION</scope>
    <source>
        <tissue evidence="4">Blood</tissue>
    </source>
</reference>
<dbReference type="RefSeq" id="XP_067170467.1">
    <property type="nucleotide sequence ID" value="XM_067314366.1"/>
</dbReference>
<dbReference type="SUPFAM" id="SSF52499">
    <property type="entry name" value="Isochorismatase-like hydrolases"/>
    <property type="match status" value="1"/>
</dbReference>
<dbReference type="InterPro" id="IPR000868">
    <property type="entry name" value="Isochorismatase-like_dom"/>
</dbReference>
<evidence type="ECO:0000259" key="2">
    <source>
        <dbReference type="Pfam" id="PF00857"/>
    </source>
</evidence>
<dbReference type="Proteomes" id="UP001652627">
    <property type="component" value="Chromosome 34"/>
</dbReference>
<feature type="domain" description="Isochorismatase-like" evidence="2">
    <location>
        <begin position="13"/>
        <end position="77"/>
    </location>
</feature>
<evidence type="ECO:0000256" key="1">
    <source>
        <dbReference type="ARBA" id="ARBA00006336"/>
    </source>
</evidence>
<dbReference type="Gene3D" id="3.40.50.850">
    <property type="entry name" value="Isochorismatase-like"/>
    <property type="match status" value="1"/>
</dbReference>
<evidence type="ECO:0000313" key="4">
    <source>
        <dbReference type="RefSeq" id="XP_067170467.1"/>
    </source>
</evidence>
<evidence type="ECO:0000313" key="3">
    <source>
        <dbReference type="Proteomes" id="UP001652627"/>
    </source>
</evidence>
<proteinExistence type="inferred from homology"/>
<protein>
    <submittedName>
        <fullName evidence="4">Isochorismatase domain-containing protein 2</fullName>
    </submittedName>
</protein>
<gene>
    <name evidence="4" type="primary">ISOC2</name>
</gene>
<sequence length="122" mass="12930">MVVPAVEAELRARPGLASVLLCGIETQACILSTALDLLERGLDVHVVVDACSSRSQVDRLVALGRLRQSGAFLTTSESLILQLLRDAAHPRFRQVQQLIKEPAPDSGLLGLLGGPGVLPGEQ</sequence>
<keyword evidence="3" id="KW-1185">Reference proteome</keyword>
<dbReference type="PANTHER" id="PTHR14119:SF3">
    <property type="entry name" value="ISOCHORISMATASE DOMAIN-CONTAINING PROTEIN 2"/>
    <property type="match status" value="1"/>
</dbReference>
<accession>A0ABM4FZT5</accession>
<organism evidence="3 4">
    <name type="scientific">Apteryx mantelli</name>
    <name type="common">North Island brown kiwi</name>
    <dbReference type="NCBI Taxonomy" id="2696672"/>
    <lineage>
        <taxon>Eukaryota</taxon>
        <taxon>Metazoa</taxon>
        <taxon>Chordata</taxon>
        <taxon>Craniata</taxon>
        <taxon>Vertebrata</taxon>
        <taxon>Euteleostomi</taxon>
        <taxon>Archelosauria</taxon>
        <taxon>Archosauria</taxon>
        <taxon>Dinosauria</taxon>
        <taxon>Saurischia</taxon>
        <taxon>Theropoda</taxon>
        <taxon>Coelurosauria</taxon>
        <taxon>Aves</taxon>
        <taxon>Palaeognathae</taxon>
        <taxon>Apterygiformes</taxon>
        <taxon>Apterygidae</taxon>
        <taxon>Apteryx</taxon>
    </lineage>
</organism>
<dbReference type="GeneID" id="136994926"/>
<dbReference type="InterPro" id="IPR050993">
    <property type="entry name" value="Isochorismatase_domain"/>
</dbReference>
<name>A0ABM4FZT5_9AVES</name>